<evidence type="ECO:0000256" key="1">
    <source>
        <dbReference type="ARBA" id="ARBA00001966"/>
    </source>
</evidence>
<accession>A0A069E4G1</accession>
<dbReference type="PANTHER" id="PTHR11918:SF45">
    <property type="entry name" value="THREONYLCARBAMOYLADENOSINE TRNA METHYLTHIOTRANSFERASE"/>
    <property type="match status" value="1"/>
</dbReference>
<organism evidence="10 11">
    <name type="scientific">Hyphomonas adhaerens MHS-3</name>
    <dbReference type="NCBI Taxonomy" id="1280949"/>
    <lineage>
        <taxon>Bacteria</taxon>
        <taxon>Pseudomonadati</taxon>
        <taxon>Pseudomonadota</taxon>
        <taxon>Alphaproteobacteria</taxon>
        <taxon>Hyphomonadales</taxon>
        <taxon>Hyphomonadaceae</taxon>
        <taxon>Hyphomonas</taxon>
    </lineage>
</organism>
<evidence type="ECO:0000256" key="6">
    <source>
        <dbReference type="ARBA" id="ARBA00023004"/>
    </source>
</evidence>
<dbReference type="CDD" id="cd01335">
    <property type="entry name" value="Radical_SAM"/>
    <property type="match status" value="1"/>
</dbReference>
<dbReference type="PANTHER" id="PTHR11918">
    <property type="entry name" value="RADICAL SAM PROTEINS"/>
    <property type="match status" value="1"/>
</dbReference>
<dbReference type="STRING" id="1280949.HAD_03930"/>
<name>A0A069E4G1_9PROT</name>
<keyword evidence="4" id="KW-0949">S-adenosyl-L-methionine</keyword>
<keyword evidence="7" id="KW-0411">Iron-sulfur</keyword>
<dbReference type="PROSITE" id="PS51257">
    <property type="entry name" value="PROKAR_LIPOPROTEIN"/>
    <property type="match status" value="1"/>
</dbReference>
<evidence type="ECO:0000256" key="2">
    <source>
        <dbReference type="ARBA" id="ARBA00022485"/>
    </source>
</evidence>
<sequence>MPVPARCALDDIDMTKPDPPSSPTLITLGCRLNSYESEVMRGHAAGAGLSDAVIVNTCAVTGEAVRSARQAIRRAAKDHPGAPILVTGCAAQIDPGMFAEMPEVTRVIGNHEKMKAETWKPADLLGGYEKVRVNDIMSVKETAAHLIDGMDGRARAYVQVQNGCDHRCTFCIIPYGRGNSRSVPAGEVVEQVRRLVETGHYEVVLTGVDLTSWGADLPGTPQLGNLVQRILKLVPDLKQLRISSIDAIEIDDALFEAMGEPRLAPFMHLSLQHGDNLILKRMKRRHSRDDAIALAEKLRTLRPDIALGADIIAGFPTETEVHFENSVRLVDECGLAFLHVFPYSPRPGTPAARMPQLDKALIKERAARLRETGENALKTHFSRHIGGIRDALVERGTSARLPDFTPVKLSRDPGQAGRPVRAHITGHDGRQLIGEIDA</sequence>
<dbReference type="SMART" id="SM00729">
    <property type="entry name" value="Elp3"/>
    <property type="match status" value="1"/>
</dbReference>
<protein>
    <submittedName>
        <fullName evidence="10">tRNA-i(6)A37 thiotransferase enzyme MiaB</fullName>
    </submittedName>
</protein>
<evidence type="ECO:0000313" key="11">
    <source>
        <dbReference type="Proteomes" id="UP000027446"/>
    </source>
</evidence>
<dbReference type="EMBL" id="ARYH01000001">
    <property type="protein sequence ID" value="KCZ84799.1"/>
    <property type="molecule type" value="Genomic_DNA"/>
</dbReference>
<comment type="cofactor">
    <cofactor evidence="1">
        <name>[4Fe-4S] cluster</name>
        <dbReference type="ChEBI" id="CHEBI:49883"/>
    </cofactor>
</comment>
<evidence type="ECO:0000256" key="4">
    <source>
        <dbReference type="ARBA" id="ARBA00022691"/>
    </source>
</evidence>
<evidence type="ECO:0000259" key="9">
    <source>
        <dbReference type="PROSITE" id="PS51918"/>
    </source>
</evidence>
<dbReference type="InterPro" id="IPR023404">
    <property type="entry name" value="rSAM_horseshoe"/>
</dbReference>
<keyword evidence="3 10" id="KW-0808">Transferase</keyword>
<dbReference type="SUPFAM" id="SSF102114">
    <property type="entry name" value="Radical SAM enzymes"/>
    <property type="match status" value="1"/>
</dbReference>
<dbReference type="GO" id="GO:0046872">
    <property type="term" value="F:metal ion binding"/>
    <property type="evidence" value="ECO:0007669"/>
    <property type="project" value="UniProtKB-KW"/>
</dbReference>
<dbReference type="NCBIfam" id="TIGR00089">
    <property type="entry name" value="MiaB/RimO family radical SAM methylthiotransferase"/>
    <property type="match status" value="1"/>
</dbReference>
<dbReference type="GO" id="GO:0035598">
    <property type="term" value="F:tRNA (N(6)-L-threonylcarbamoyladenosine(37)-C(2))-methylthiotransferase activity"/>
    <property type="evidence" value="ECO:0007669"/>
    <property type="project" value="TreeGrafter"/>
</dbReference>
<dbReference type="NCBIfam" id="TIGR01579">
    <property type="entry name" value="MiaB-like-C"/>
    <property type="match status" value="1"/>
</dbReference>
<evidence type="ECO:0000313" key="10">
    <source>
        <dbReference type="EMBL" id="KCZ84799.1"/>
    </source>
</evidence>
<evidence type="ECO:0000256" key="7">
    <source>
        <dbReference type="ARBA" id="ARBA00023014"/>
    </source>
</evidence>
<dbReference type="Proteomes" id="UP000027446">
    <property type="component" value="Unassembled WGS sequence"/>
</dbReference>
<dbReference type="PROSITE" id="PS51449">
    <property type="entry name" value="MTTASE_N"/>
    <property type="match status" value="1"/>
</dbReference>
<dbReference type="InterPro" id="IPR006638">
    <property type="entry name" value="Elp3/MiaA/NifB-like_rSAM"/>
</dbReference>
<dbReference type="eggNOG" id="COG0621">
    <property type="taxonomic scope" value="Bacteria"/>
</dbReference>
<keyword evidence="2" id="KW-0004">4Fe-4S</keyword>
<evidence type="ECO:0000259" key="8">
    <source>
        <dbReference type="PROSITE" id="PS51449"/>
    </source>
</evidence>
<gene>
    <name evidence="10" type="ORF">HAD_03930</name>
</gene>
<dbReference type="InterPro" id="IPR020612">
    <property type="entry name" value="Methylthiotransferase_CS"/>
</dbReference>
<dbReference type="GO" id="GO:0051539">
    <property type="term" value="F:4 iron, 4 sulfur cluster binding"/>
    <property type="evidence" value="ECO:0007669"/>
    <property type="project" value="UniProtKB-KW"/>
</dbReference>
<dbReference type="InterPro" id="IPR038135">
    <property type="entry name" value="Methylthiotransferase_N_sf"/>
</dbReference>
<proteinExistence type="predicted"/>
<feature type="domain" description="MTTase N-terminal" evidence="8">
    <location>
        <begin position="21"/>
        <end position="130"/>
    </location>
</feature>
<dbReference type="InterPro" id="IPR006467">
    <property type="entry name" value="MiaB-like_bact"/>
</dbReference>
<keyword evidence="6" id="KW-0408">Iron</keyword>
<dbReference type="PROSITE" id="PS51918">
    <property type="entry name" value="RADICAL_SAM"/>
    <property type="match status" value="1"/>
</dbReference>
<keyword evidence="11" id="KW-1185">Reference proteome</keyword>
<dbReference type="SFLD" id="SFLDG01082">
    <property type="entry name" value="B12-binding_domain_containing"/>
    <property type="match status" value="1"/>
</dbReference>
<dbReference type="Gene3D" id="3.40.50.12160">
    <property type="entry name" value="Methylthiotransferase, N-terminal domain"/>
    <property type="match status" value="1"/>
</dbReference>
<keyword evidence="5" id="KW-0479">Metal-binding</keyword>
<evidence type="ECO:0000256" key="3">
    <source>
        <dbReference type="ARBA" id="ARBA00022679"/>
    </source>
</evidence>
<feature type="domain" description="Radical SAM core" evidence="9">
    <location>
        <begin position="150"/>
        <end position="382"/>
    </location>
</feature>
<reference evidence="10 11" key="1">
    <citation type="journal article" date="2014" name="Antonie Van Leeuwenhoek">
        <title>Hyphomonas beringensis sp. nov. and Hyphomonas chukchiensis sp. nov., isolated from surface seawater of the Bering Sea and Chukchi Sea.</title>
        <authorList>
            <person name="Li C."/>
            <person name="Lai Q."/>
            <person name="Li G."/>
            <person name="Dong C."/>
            <person name="Wang J."/>
            <person name="Liao Y."/>
            <person name="Shao Z."/>
        </authorList>
    </citation>
    <scope>NUCLEOTIDE SEQUENCE [LARGE SCALE GENOMIC DNA]</scope>
    <source>
        <strain evidence="10 11">MHS-3</strain>
    </source>
</reference>
<dbReference type="PROSITE" id="PS01278">
    <property type="entry name" value="MTTASE_RADICAL"/>
    <property type="match status" value="1"/>
</dbReference>
<comment type="caution">
    <text evidence="10">The sequence shown here is derived from an EMBL/GenBank/DDBJ whole genome shotgun (WGS) entry which is preliminary data.</text>
</comment>
<dbReference type="Gene3D" id="3.80.30.20">
    <property type="entry name" value="tm_1862 like domain"/>
    <property type="match status" value="1"/>
</dbReference>
<dbReference type="InterPro" id="IPR058240">
    <property type="entry name" value="rSAM_sf"/>
</dbReference>
<dbReference type="PATRIC" id="fig|1280949.3.peg.806"/>
<dbReference type="Pfam" id="PF04055">
    <property type="entry name" value="Radical_SAM"/>
    <property type="match status" value="1"/>
</dbReference>
<dbReference type="Pfam" id="PF00919">
    <property type="entry name" value="UPF0004"/>
    <property type="match status" value="1"/>
</dbReference>
<evidence type="ECO:0000256" key="5">
    <source>
        <dbReference type="ARBA" id="ARBA00022723"/>
    </source>
</evidence>
<dbReference type="InterPro" id="IPR013848">
    <property type="entry name" value="Methylthiotransferase_N"/>
</dbReference>
<dbReference type="AlphaFoldDB" id="A0A069E4G1"/>
<dbReference type="InterPro" id="IPR005839">
    <property type="entry name" value="Methylthiotransferase"/>
</dbReference>
<dbReference type="SFLD" id="SFLDS00029">
    <property type="entry name" value="Radical_SAM"/>
    <property type="match status" value="1"/>
</dbReference>
<dbReference type="InterPro" id="IPR007197">
    <property type="entry name" value="rSAM"/>
</dbReference>